<dbReference type="PROSITE" id="PS50048">
    <property type="entry name" value="ZN2_CY6_FUNGAL_2"/>
    <property type="match status" value="1"/>
</dbReference>
<keyword evidence="3" id="KW-0238">DNA-binding</keyword>
<protein>
    <recommendedName>
        <fullName evidence="7">Zn(2)-C6 fungal-type domain-containing protein</fullName>
    </recommendedName>
</protein>
<dbReference type="PANTHER" id="PTHR47424:SF9">
    <property type="entry name" value="TAH-2"/>
    <property type="match status" value="1"/>
</dbReference>
<dbReference type="GO" id="GO:0000981">
    <property type="term" value="F:DNA-binding transcription factor activity, RNA polymerase II-specific"/>
    <property type="evidence" value="ECO:0007669"/>
    <property type="project" value="InterPro"/>
</dbReference>
<dbReference type="GO" id="GO:0005634">
    <property type="term" value="C:nucleus"/>
    <property type="evidence" value="ECO:0007669"/>
    <property type="project" value="TreeGrafter"/>
</dbReference>
<keyword evidence="5" id="KW-0539">Nucleus</keyword>
<evidence type="ECO:0000313" key="8">
    <source>
        <dbReference type="EMBL" id="OQD99070.1"/>
    </source>
</evidence>
<dbReference type="PANTHER" id="PTHR47424">
    <property type="entry name" value="REGULATORY PROTEIN GAL4"/>
    <property type="match status" value="1"/>
</dbReference>
<dbReference type="GO" id="GO:0006351">
    <property type="term" value="P:DNA-templated transcription"/>
    <property type="evidence" value="ECO:0007669"/>
    <property type="project" value="InterPro"/>
</dbReference>
<dbReference type="CDD" id="cd00067">
    <property type="entry name" value="GAL4"/>
    <property type="match status" value="1"/>
</dbReference>
<dbReference type="EMBL" id="MDYO01000007">
    <property type="protein sequence ID" value="OQD99070.1"/>
    <property type="molecule type" value="Genomic_DNA"/>
</dbReference>
<sequence>MSLPASLVPQKGSFRRRKACENCRRRKERCDGVQPCGRCRRRRVEGECQQRPLVCHPPQPPSQNKRDSVSTGSEPDGNGNYDTPAAAYGPGLPDSCKEPTFDSSSPSLTSISSHLSISSSLGSTVSHTSRLVRNHQGAYIFLGPSANLSLLQCIRKVAYNALGPNHFAEEPPENDLVDEDPSVPINWIQASIEPPRPSKTDTYYYLRWYASATSCVLDLFGYEELATEIIPWLERPAAADATSCINFLVLAIGAQCGPQDRDTQADAYFTYGRYLASAQHLESANISTVQIYCLIAAYLLNATRPTAASMHLGVAIRTAHSLGIHRADISILFSAAEKSRRERVWKVLRVLDLFLSTCLGQQPSTTESRDTMLKQEYSASTDLCYIFEKILSEIYTKQEVSPAVLQHVSRHHREWASHFREGLEADRIPPEEHVGVYYGSNKPNIGLCHLKEAYYWTIMLVTRPYLIDMAQRHSANDTNPLPSTIGDDVLSPSTSHSDTLLAHASVNSAVLTIDLLQGFLRLDEIPKRLPYIVNSVFNSALLLGLGFFADLDRFFPLNRTMRLAEELLDRFQAGDTLARWCLHILQDLRNACDEFVKRRCERRLNHQKALVEGLFGDVKPSLGEVRSLSSAPSLPQNLSSCRGISPGNEGLHELDRLQSLEFTNNLQIEENNPIWSQLFCNGTPGPAWEPGIESGELPFGLT</sequence>
<dbReference type="CDD" id="cd12148">
    <property type="entry name" value="fungal_TF_MHR"/>
    <property type="match status" value="1"/>
</dbReference>
<dbReference type="SMART" id="SM00906">
    <property type="entry name" value="Fungal_trans"/>
    <property type="match status" value="1"/>
</dbReference>
<keyword evidence="4" id="KW-0804">Transcription</keyword>
<name>A0A1V6RC08_9EURO</name>
<comment type="caution">
    <text evidence="8">The sequence shown here is derived from an EMBL/GenBank/DDBJ whole genome shotgun (WGS) entry which is preliminary data.</text>
</comment>
<evidence type="ECO:0000256" key="6">
    <source>
        <dbReference type="SAM" id="MobiDB-lite"/>
    </source>
</evidence>
<evidence type="ECO:0000313" key="9">
    <source>
        <dbReference type="Proteomes" id="UP000191612"/>
    </source>
</evidence>
<dbReference type="InterPro" id="IPR007219">
    <property type="entry name" value="XnlR_reg_dom"/>
</dbReference>
<evidence type="ECO:0000256" key="3">
    <source>
        <dbReference type="ARBA" id="ARBA00023125"/>
    </source>
</evidence>
<reference evidence="9" key="1">
    <citation type="journal article" date="2017" name="Nat. Microbiol.">
        <title>Global analysis of biosynthetic gene clusters reveals vast potential of secondary metabolite production in Penicillium species.</title>
        <authorList>
            <person name="Nielsen J.C."/>
            <person name="Grijseels S."/>
            <person name="Prigent S."/>
            <person name="Ji B."/>
            <person name="Dainat J."/>
            <person name="Nielsen K.F."/>
            <person name="Frisvad J.C."/>
            <person name="Workman M."/>
            <person name="Nielsen J."/>
        </authorList>
    </citation>
    <scope>NUCLEOTIDE SEQUENCE [LARGE SCALE GENOMIC DNA]</scope>
    <source>
        <strain evidence="9">IBT 29525</strain>
    </source>
</reference>
<dbReference type="Pfam" id="PF04082">
    <property type="entry name" value="Fungal_trans"/>
    <property type="match status" value="1"/>
</dbReference>
<feature type="region of interest" description="Disordered" evidence="6">
    <location>
        <begin position="52"/>
        <end position="109"/>
    </location>
</feature>
<dbReference type="PROSITE" id="PS00463">
    <property type="entry name" value="ZN2_CY6_FUNGAL_1"/>
    <property type="match status" value="1"/>
</dbReference>
<dbReference type="Gene3D" id="4.10.240.10">
    <property type="entry name" value="Zn(2)-C6 fungal-type DNA-binding domain"/>
    <property type="match status" value="1"/>
</dbReference>
<evidence type="ECO:0000256" key="1">
    <source>
        <dbReference type="ARBA" id="ARBA00022723"/>
    </source>
</evidence>
<keyword evidence="1" id="KW-0479">Metal-binding</keyword>
<dbReference type="GO" id="GO:0008270">
    <property type="term" value="F:zinc ion binding"/>
    <property type="evidence" value="ECO:0007669"/>
    <property type="project" value="InterPro"/>
</dbReference>
<dbReference type="InterPro" id="IPR001138">
    <property type="entry name" value="Zn2Cys6_DnaBD"/>
</dbReference>
<dbReference type="GO" id="GO:0000435">
    <property type="term" value="P:positive regulation of transcription from RNA polymerase II promoter by galactose"/>
    <property type="evidence" value="ECO:0007669"/>
    <property type="project" value="TreeGrafter"/>
</dbReference>
<dbReference type="Proteomes" id="UP000191612">
    <property type="component" value="Unassembled WGS sequence"/>
</dbReference>
<dbReference type="Pfam" id="PF00172">
    <property type="entry name" value="Zn_clus"/>
    <property type="match status" value="1"/>
</dbReference>
<gene>
    <name evidence="8" type="ORF">PENSOL_c007G10398</name>
</gene>
<evidence type="ECO:0000256" key="5">
    <source>
        <dbReference type="ARBA" id="ARBA00023242"/>
    </source>
</evidence>
<dbReference type="InterPro" id="IPR036864">
    <property type="entry name" value="Zn2-C6_fun-type_DNA-bd_sf"/>
</dbReference>
<accession>A0A1V6RC08</accession>
<dbReference type="GO" id="GO:0000978">
    <property type="term" value="F:RNA polymerase II cis-regulatory region sequence-specific DNA binding"/>
    <property type="evidence" value="ECO:0007669"/>
    <property type="project" value="TreeGrafter"/>
</dbReference>
<evidence type="ECO:0000256" key="4">
    <source>
        <dbReference type="ARBA" id="ARBA00023163"/>
    </source>
</evidence>
<dbReference type="SMART" id="SM00066">
    <property type="entry name" value="GAL4"/>
    <property type="match status" value="1"/>
</dbReference>
<keyword evidence="2" id="KW-0805">Transcription regulation</keyword>
<feature type="domain" description="Zn(2)-C6 fungal-type" evidence="7">
    <location>
        <begin position="19"/>
        <end position="50"/>
    </location>
</feature>
<dbReference type="STRING" id="60172.A0A1V6RC08"/>
<organism evidence="8 9">
    <name type="scientific">Penicillium solitum</name>
    <dbReference type="NCBI Taxonomy" id="60172"/>
    <lineage>
        <taxon>Eukaryota</taxon>
        <taxon>Fungi</taxon>
        <taxon>Dikarya</taxon>
        <taxon>Ascomycota</taxon>
        <taxon>Pezizomycotina</taxon>
        <taxon>Eurotiomycetes</taxon>
        <taxon>Eurotiomycetidae</taxon>
        <taxon>Eurotiales</taxon>
        <taxon>Aspergillaceae</taxon>
        <taxon>Penicillium</taxon>
    </lineage>
</organism>
<dbReference type="InterPro" id="IPR051127">
    <property type="entry name" value="Fungal_SecMet_Regulators"/>
</dbReference>
<dbReference type="AlphaFoldDB" id="A0A1V6RC08"/>
<keyword evidence="9" id="KW-1185">Reference proteome</keyword>
<proteinExistence type="predicted"/>
<dbReference type="SUPFAM" id="SSF57701">
    <property type="entry name" value="Zn2/Cys6 DNA-binding domain"/>
    <property type="match status" value="1"/>
</dbReference>
<evidence type="ECO:0000256" key="2">
    <source>
        <dbReference type="ARBA" id="ARBA00023015"/>
    </source>
</evidence>
<evidence type="ECO:0000259" key="7">
    <source>
        <dbReference type="PROSITE" id="PS50048"/>
    </source>
</evidence>